<dbReference type="OrthoDB" id="2281003at2759"/>
<dbReference type="Proteomes" id="UP000612746">
    <property type="component" value="Unassembled WGS sequence"/>
</dbReference>
<proteinExistence type="predicted"/>
<feature type="signal peptide" evidence="1">
    <location>
        <begin position="1"/>
        <end position="18"/>
    </location>
</feature>
<sequence length="127" mass="13216">MAVFLPLLVIGGAPVCYATYKVFDTVDRETTRLMAPQGTESAPSTSYLTATAVSTVTAGVFSKYAFTPQTRHRLFFAKVAPTSDLRIASLKVAGELLGRISLVLCGAAAAGAASGRAVSLNSSLKKT</sequence>
<keyword evidence="3" id="KW-1185">Reference proteome</keyword>
<name>A0A8H7PR55_9FUNG</name>
<evidence type="ECO:0000256" key="1">
    <source>
        <dbReference type="SAM" id="SignalP"/>
    </source>
</evidence>
<comment type="caution">
    <text evidence="2">The sequence shown here is derived from an EMBL/GenBank/DDBJ whole genome shotgun (WGS) entry which is preliminary data.</text>
</comment>
<dbReference type="EMBL" id="JAEPRA010000011">
    <property type="protein sequence ID" value="KAG2178668.1"/>
    <property type="molecule type" value="Genomic_DNA"/>
</dbReference>
<protein>
    <submittedName>
        <fullName evidence="2">Uncharacterized protein</fullName>
    </submittedName>
</protein>
<reference evidence="2" key="1">
    <citation type="submission" date="2020-12" db="EMBL/GenBank/DDBJ databases">
        <title>Metabolic potential, ecology and presence of endohyphal bacteria is reflected in genomic diversity of Mucoromycotina.</title>
        <authorList>
            <person name="Muszewska A."/>
            <person name="Okrasinska A."/>
            <person name="Steczkiewicz K."/>
            <person name="Drgas O."/>
            <person name="Orlowska M."/>
            <person name="Perlinska-Lenart U."/>
            <person name="Aleksandrzak-Piekarczyk T."/>
            <person name="Szatraj K."/>
            <person name="Zielenkiewicz U."/>
            <person name="Pilsyk S."/>
            <person name="Malc E."/>
            <person name="Mieczkowski P."/>
            <person name="Kruszewska J.S."/>
            <person name="Biernat P."/>
            <person name="Pawlowska J."/>
        </authorList>
    </citation>
    <scope>NUCLEOTIDE SEQUENCE</scope>
    <source>
        <strain evidence="2">WA0000051536</strain>
    </source>
</reference>
<gene>
    <name evidence="2" type="ORF">INT44_001821</name>
</gene>
<dbReference type="AlphaFoldDB" id="A0A8H7PR55"/>
<evidence type="ECO:0000313" key="3">
    <source>
        <dbReference type="Proteomes" id="UP000612746"/>
    </source>
</evidence>
<accession>A0A8H7PR55</accession>
<feature type="chain" id="PRO_5034308466" evidence="1">
    <location>
        <begin position="19"/>
        <end position="127"/>
    </location>
</feature>
<keyword evidence="1" id="KW-0732">Signal</keyword>
<evidence type="ECO:0000313" key="2">
    <source>
        <dbReference type="EMBL" id="KAG2178668.1"/>
    </source>
</evidence>
<organism evidence="2 3">
    <name type="scientific">Umbelopsis vinacea</name>
    <dbReference type="NCBI Taxonomy" id="44442"/>
    <lineage>
        <taxon>Eukaryota</taxon>
        <taxon>Fungi</taxon>
        <taxon>Fungi incertae sedis</taxon>
        <taxon>Mucoromycota</taxon>
        <taxon>Mucoromycotina</taxon>
        <taxon>Umbelopsidomycetes</taxon>
        <taxon>Umbelopsidales</taxon>
        <taxon>Umbelopsidaceae</taxon>
        <taxon>Umbelopsis</taxon>
    </lineage>
</organism>